<dbReference type="InterPro" id="IPR051687">
    <property type="entry name" value="Peroxisomal_Beta-Oxidation"/>
</dbReference>
<comment type="caution">
    <text evidence="5">The sequence shown here is derived from an EMBL/GenBank/DDBJ whole genome shotgun (WGS) entry which is preliminary data.</text>
</comment>
<dbReference type="AlphaFoldDB" id="A0A936NFL3"/>
<dbReference type="GO" id="GO:0016491">
    <property type="term" value="F:oxidoreductase activity"/>
    <property type="evidence" value="ECO:0007669"/>
    <property type="project" value="UniProtKB-KW"/>
</dbReference>
<evidence type="ECO:0000313" key="6">
    <source>
        <dbReference type="Proteomes" id="UP000727993"/>
    </source>
</evidence>
<feature type="domain" description="Ketoreductase" evidence="4">
    <location>
        <begin position="13"/>
        <end position="204"/>
    </location>
</feature>
<dbReference type="PROSITE" id="PS00061">
    <property type="entry name" value="ADH_SHORT"/>
    <property type="match status" value="1"/>
</dbReference>
<dbReference type="PANTHER" id="PTHR45024">
    <property type="entry name" value="DEHYDROGENASES, SHORT CHAIN"/>
    <property type="match status" value="1"/>
</dbReference>
<dbReference type="InterPro" id="IPR036291">
    <property type="entry name" value="NAD(P)-bd_dom_sf"/>
</dbReference>
<gene>
    <name evidence="5" type="ORF">IPN02_18615</name>
</gene>
<evidence type="ECO:0000259" key="4">
    <source>
        <dbReference type="SMART" id="SM00822"/>
    </source>
</evidence>
<dbReference type="EMBL" id="JADJZA010000010">
    <property type="protein sequence ID" value="MBK9298801.1"/>
    <property type="molecule type" value="Genomic_DNA"/>
</dbReference>
<keyword evidence="2" id="KW-0560">Oxidoreductase</keyword>
<evidence type="ECO:0000256" key="1">
    <source>
        <dbReference type="ARBA" id="ARBA00006484"/>
    </source>
</evidence>
<evidence type="ECO:0000256" key="3">
    <source>
        <dbReference type="RuleBase" id="RU000363"/>
    </source>
</evidence>
<dbReference type="Proteomes" id="UP000727993">
    <property type="component" value="Unassembled WGS sequence"/>
</dbReference>
<evidence type="ECO:0000256" key="2">
    <source>
        <dbReference type="ARBA" id="ARBA00023002"/>
    </source>
</evidence>
<comment type="similarity">
    <text evidence="1 3">Belongs to the short-chain dehydrogenases/reductases (SDR) family.</text>
</comment>
<sequence>MEQHMADLGFDNKVAIITGAGGGLGRQHALELARRGARIVVNDLGGSLDGHGHADGPADQVVAEIEALGGEAIANTDSVATPEGGEAIVAAAVEAFGTVDIVVNNAGILRDKTFHNMTPDLIDAVIDVHLRGAFYTTLPAYKIMREKNYGRIVNTSSNSGLLGNFGQSNYGAAKMGLVGFTRVLANEGAKRNIKVNAIAPVAKTRMTEELFGAAGDLMAPEAISPTVAFLAHEDVPVSGEVFSVAGGYVARYFVGLTEGWFSPGHTVEDVRDNFDAIRDDSNYDIFADPSGELGKLLALFSPSED</sequence>
<name>A0A936NFL3_9ACTN</name>
<protein>
    <submittedName>
        <fullName evidence="5">SDR family NAD(P)-dependent oxidoreductase</fullName>
    </submittedName>
</protein>
<organism evidence="5 6">
    <name type="scientific">Candidatus Neomicrothrix subdominans</name>
    <dbReference type="NCBI Taxonomy" id="2954438"/>
    <lineage>
        <taxon>Bacteria</taxon>
        <taxon>Bacillati</taxon>
        <taxon>Actinomycetota</taxon>
        <taxon>Acidimicrobiia</taxon>
        <taxon>Acidimicrobiales</taxon>
        <taxon>Microthrixaceae</taxon>
        <taxon>Candidatus Neomicrothrix</taxon>
    </lineage>
</organism>
<accession>A0A936NFL3</accession>
<proteinExistence type="inferred from homology"/>
<dbReference type="InterPro" id="IPR020904">
    <property type="entry name" value="Sc_DH/Rdtase_CS"/>
</dbReference>
<reference evidence="5 6" key="1">
    <citation type="submission" date="2020-10" db="EMBL/GenBank/DDBJ databases">
        <title>Connecting structure to function with the recovery of over 1000 high-quality activated sludge metagenome-assembled genomes encoding full-length rRNA genes using long-read sequencing.</title>
        <authorList>
            <person name="Singleton C.M."/>
            <person name="Petriglieri F."/>
            <person name="Kristensen J.M."/>
            <person name="Kirkegaard R.H."/>
            <person name="Michaelsen T.Y."/>
            <person name="Andersen M.H."/>
            <person name="Karst S.M."/>
            <person name="Dueholm M.S."/>
            <person name="Nielsen P.H."/>
            <person name="Albertsen M."/>
        </authorList>
    </citation>
    <scope>NUCLEOTIDE SEQUENCE [LARGE SCALE GENOMIC DNA]</scope>
    <source>
        <strain evidence="5">Lyne_18-Q3-R50-59_MAXAC.006</strain>
    </source>
</reference>
<dbReference type="PRINTS" id="PR00081">
    <property type="entry name" value="GDHRDH"/>
</dbReference>
<evidence type="ECO:0000313" key="5">
    <source>
        <dbReference type="EMBL" id="MBK9298801.1"/>
    </source>
</evidence>
<dbReference type="Gene3D" id="3.40.50.720">
    <property type="entry name" value="NAD(P)-binding Rossmann-like Domain"/>
    <property type="match status" value="1"/>
</dbReference>
<dbReference type="PRINTS" id="PR00080">
    <property type="entry name" value="SDRFAMILY"/>
</dbReference>
<dbReference type="PANTHER" id="PTHR45024:SF2">
    <property type="entry name" value="SCP2 DOMAIN-CONTAINING PROTEIN"/>
    <property type="match status" value="1"/>
</dbReference>
<dbReference type="InterPro" id="IPR057326">
    <property type="entry name" value="KR_dom"/>
</dbReference>
<dbReference type="SUPFAM" id="SSF51735">
    <property type="entry name" value="NAD(P)-binding Rossmann-fold domains"/>
    <property type="match status" value="1"/>
</dbReference>
<dbReference type="SMART" id="SM00822">
    <property type="entry name" value="PKS_KR"/>
    <property type="match status" value="1"/>
</dbReference>
<dbReference type="Pfam" id="PF00106">
    <property type="entry name" value="adh_short"/>
    <property type="match status" value="1"/>
</dbReference>
<dbReference type="InterPro" id="IPR002347">
    <property type="entry name" value="SDR_fam"/>
</dbReference>